<organism evidence="1 2">
    <name type="scientific">Kribbella jiaozuonensis</name>
    <dbReference type="NCBI Taxonomy" id="2575441"/>
    <lineage>
        <taxon>Bacteria</taxon>
        <taxon>Bacillati</taxon>
        <taxon>Actinomycetota</taxon>
        <taxon>Actinomycetes</taxon>
        <taxon>Propionibacteriales</taxon>
        <taxon>Kribbellaceae</taxon>
        <taxon>Kribbella</taxon>
    </lineage>
</organism>
<name>A0A4U3LTV7_9ACTN</name>
<accession>A0A4U3LTV7</accession>
<dbReference type="Proteomes" id="UP000305836">
    <property type="component" value="Unassembled WGS sequence"/>
</dbReference>
<dbReference type="EMBL" id="SZPZ01000002">
    <property type="protein sequence ID" value="TKK79495.1"/>
    <property type="molecule type" value="Genomic_DNA"/>
</dbReference>
<dbReference type="InterPro" id="IPR008928">
    <property type="entry name" value="6-hairpin_glycosidase_sf"/>
</dbReference>
<keyword evidence="2" id="KW-1185">Reference proteome</keyword>
<evidence type="ECO:0000313" key="2">
    <source>
        <dbReference type="Proteomes" id="UP000305836"/>
    </source>
</evidence>
<proteinExistence type="predicted"/>
<evidence type="ECO:0000313" key="1">
    <source>
        <dbReference type="EMBL" id="TKK79495.1"/>
    </source>
</evidence>
<dbReference type="GO" id="GO:0005975">
    <property type="term" value="P:carbohydrate metabolic process"/>
    <property type="evidence" value="ECO:0007669"/>
    <property type="project" value="InterPro"/>
</dbReference>
<gene>
    <name evidence="1" type="ORF">FDA38_13905</name>
</gene>
<sequence>MESHPPLNIESFSYWPEFLFKYGRDESAWRWTKHLIDSRDDYPEISFTVVEHLVAGLLGLRPDAPNAALTVGSHLPAEIDVLTADHVRVGDWDLRISQEGRHTTDVTVHSGPGPLAVTVGSETHSLEPGQSARVTKDPS</sequence>
<dbReference type="OrthoDB" id="9025980at2"/>
<dbReference type="SUPFAM" id="SSF48208">
    <property type="entry name" value="Six-hairpin glycosidases"/>
    <property type="match status" value="1"/>
</dbReference>
<protein>
    <submittedName>
        <fullName evidence="1">Uncharacterized protein</fullName>
    </submittedName>
</protein>
<dbReference type="AlphaFoldDB" id="A0A4U3LTV7"/>
<comment type="caution">
    <text evidence="1">The sequence shown here is derived from an EMBL/GenBank/DDBJ whole genome shotgun (WGS) entry which is preliminary data.</text>
</comment>
<reference evidence="1 2" key="1">
    <citation type="submission" date="2019-04" db="EMBL/GenBank/DDBJ databases">
        <title>Kribbella sp. NEAU-THZ 27 nov., a novel actinomycete isolated from soil.</title>
        <authorList>
            <person name="Duan L."/>
        </authorList>
    </citation>
    <scope>NUCLEOTIDE SEQUENCE [LARGE SCALE GENOMIC DNA]</scope>
    <source>
        <strain evidence="2">NEAU-THZ27</strain>
    </source>
</reference>